<name>A0A917APG5_9BACI</name>
<protein>
    <recommendedName>
        <fullName evidence="4 5">Flagellar hook-basal body complex protein FliE</fullName>
    </recommendedName>
</protein>
<proteinExistence type="inferred from homology"/>
<dbReference type="EMBL" id="BMFK01000001">
    <property type="protein sequence ID" value="GGE65589.1"/>
    <property type="molecule type" value="Genomic_DNA"/>
</dbReference>
<evidence type="ECO:0000256" key="2">
    <source>
        <dbReference type="ARBA" id="ARBA00009272"/>
    </source>
</evidence>
<evidence type="ECO:0000256" key="1">
    <source>
        <dbReference type="ARBA" id="ARBA00004117"/>
    </source>
</evidence>
<keyword evidence="7" id="KW-1185">Reference proteome</keyword>
<dbReference type="RefSeq" id="WP_188387717.1">
    <property type="nucleotide sequence ID" value="NZ_BMFK01000001.1"/>
</dbReference>
<dbReference type="GO" id="GO:0005198">
    <property type="term" value="F:structural molecule activity"/>
    <property type="evidence" value="ECO:0007669"/>
    <property type="project" value="UniProtKB-UniRule"/>
</dbReference>
<dbReference type="Pfam" id="PF02049">
    <property type="entry name" value="FliE"/>
    <property type="match status" value="1"/>
</dbReference>
<accession>A0A917APG5</accession>
<dbReference type="HAMAP" id="MF_00724">
    <property type="entry name" value="FliE"/>
    <property type="match status" value="1"/>
</dbReference>
<gene>
    <name evidence="4 6" type="primary">fliE</name>
    <name evidence="6" type="ORF">GCM10007140_14690</name>
</gene>
<sequence length="100" mass="10971">MPNYINGITGIQSVTTPVGDVRVEQKNTTSFSTVLKDAINQVNEAQLASDKATNLLIKGGDIELHDVMIAAEKSSVMLQTTIEVRNKVVEAYQEVMRMSM</sequence>
<dbReference type="GO" id="GO:0003774">
    <property type="term" value="F:cytoskeletal motor activity"/>
    <property type="evidence" value="ECO:0007669"/>
    <property type="project" value="InterPro"/>
</dbReference>
<reference evidence="6" key="2">
    <citation type="submission" date="2020-09" db="EMBL/GenBank/DDBJ databases">
        <authorList>
            <person name="Sun Q."/>
            <person name="Zhou Y."/>
        </authorList>
    </citation>
    <scope>NUCLEOTIDE SEQUENCE</scope>
    <source>
        <strain evidence="6">CGMCC 1.12698</strain>
    </source>
</reference>
<keyword evidence="6" id="KW-0282">Flagellum</keyword>
<comment type="subcellular location">
    <subcellularLocation>
        <location evidence="1 4">Bacterial flagellum basal body</location>
    </subcellularLocation>
</comment>
<dbReference type="Proteomes" id="UP000605259">
    <property type="component" value="Unassembled WGS sequence"/>
</dbReference>
<dbReference type="InterPro" id="IPR001624">
    <property type="entry name" value="FliE"/>
</dbReference>
<dbReference type="GO" id="GO:0009425">
    <property type="term" value="C:bacterial-type flagellum basal body"/>
    <property type="evidence" value="ECO:0007669"/>
    <property type="project" value="UniProtKB-SubCell"/>
</dbReference>
<keyword evidence="6" id="KW-0969">Cilium</keyword>
<dbReference type="PANTHER" id="PTHR34653:SF1">
    <property type="entry name" value="FLAGELLAR HOOK-BASAL BODY COMPLEX PROTEIN FLIE"/>
    <property type="match status" value="1"/>
</dbReference>
<organism evidence="6 7">
    <name type="scientific">Priestia taiwanensis</name>
    <dbReference type="NCBI Taxonomy" id="1347902"/>
    <lineage>
        <taxon>Bacteria</taxon>
        <taxon>Bacillati</taxon>
        <taxon>Bacillota</taxon>
        <taxon>Bacilli</taxon>
        <taxon>Bacillales</taxon>
        <taxon>Bacillaceae</taxon>
        <taxon>Priestia</taxon>
    </lineage>
</organism>
<comment type="caution">
    <text evidence="6">The sequence shown here is derived from an EMBL/GenBank/DDBJ whole genome shotgun (WGS) entry which is preliminary data.</text>
</comment>
<dbReference type="PRINTS" id="PR01006">
    <property type="entry name" value="FLGHOOKFLIE"/>
</dbReference>
<evidence type="ECO:0000256" key="3">
    <source>
        <dbReference type="ARBA" id="ARBA00023143"/>
    </source>
</evidence>
<evidence type="ECO:0000256" key="4">
    <source>
        <dbReference type="HAMAP-Rule" id="MF_00724"/>
    </source>
</evidence>
<evidence type="ECO:0000313" key="6">
    <source>
        <dbReference type="EMBL" id="GGE65589.1"/>
    </source>
</evidence>
<keyword evidence="3 4" id="KW-0975">Bacterial flagellum</keyword>
<evidence type="ECO:0000313" key="7">
    <source>
        <dbReference type="Proteomes" id="UP000605259"/>
    </source>
</evidence>
<reference evidence="6" key="1">
    <citation type="journal article" date="2014" name="Int. J. Syst. Evol. Microbiol.">
        <title>Complete genome sequence of Corynebacterium casei LMG S-19264T (=DSM 44701T), isolated from a smear-ripened cheese.</title>
        <authorList>
            <consortium name="US DOE Joint Genome Institute (JGI-PGF)"/>
            <person name="Walter F."/>
            <person name="Albersmeier A."/>
            <person name="Kalinowski J."/>
            <person name="Ruckert C."/>
        </authorList>
    </citation>
    <scope>NUCLEOTIDE SEQUENCE</scope>
    <source>
        <strain evidence="6">CGMCC 1.12698</strain>
    </source>
</reference>
<dbReference type="PANTHER" id="PTHR34653">
    <property type="match status" value="1"/>
</dbReference>
<dbReference type="AlphaFoldDB" id="A0A917APG5"/>
<dbReference type="GO" id="GO:0071973">
    <property type="term" value="P:bacterial-type flagellum-dependent cell motility"/>
    <property type="evidence" value="ECO:0007669"/>
    <property type="project" value="InterPro"/>
</dbReference>
<dbReference type="NCBIfam" id="TIGR00205">
    <property type="entry name" value="fliE"/>
    <property type="match status" value="1"/>
</dbReference>
<keyword evidence="6" id="KW-0966">Cell projection</keyword>
<evidence type="ECO:0000256" key="5">
    <source>
        <dbReference type="NCBIfam" id="TIGR00205"/>
    </source>
</evidence>
<comment type="similarity">
    <text evidence="2 4">Belongs to the FliE family.</text>
</comment>